<feature type="region of interest" description="Disordered" evidence="2">
    <location>
        <begin position="93"/>
        <end position="112"/>
    </location>
</feature>
<dbReference type="Pfam" id="PF07938">
    <property type="entry name" value="Fungal_lectin"/>
    <property type="match status" value="1"/>
</dbReference>
<evidence type="ECO:0000313" key="5">
    <source>
        <dbReference type="Proteomes" id="UP000800094"/>
    </source>
</evidence>
<evidence type="ECO:0008006" key="6">
    <source>
        <dbReference type="Google" id="ProtNLM"/>
    </source>
</evidence>
<dbReference type="Gene3D" id="2.120.10.70">
    <property type="entry name" value="Fucose-specific lectin"/>
    <property type="match status" value="1"/>
</dbReference>
<dbReference type="EMBL" id="ML987190">
    <property type="protein sequence ID" value="KAF2255327.1"/>
    <property type="molecule type" value="Genomic_DNA"/>
</dbReference>
<evidence type="ECO:0000313" key="4">
    <source>
        <dbReference type="EMBL" id="KAF2255327.1"/>
    </source>
</evidence>
<keyword evidence="5" id="KW-1185">Reference proteome</keyword>
<keyword evidence="3" id="KW-1133">Transmembrane helix</keyword>
<dbReference type="InterPro" id="IPR012475">
    <property type="entry name" value="Fungal_lectin"/>
</dbReference>
<dbReference type="SUPFAM" id="SSF89372">
    <property type="entry name" value="Fucose-specific lectin"/>
    <property type="match status" value="1"/>
</dbReference>
<evidence type="ECO:0000256" key="1">
    <source>
        <dbReference type="ARBA" id="ARBA00009042"/>
    </source>
</evidence>
<keyword evidence="3" id="KW-0812">Transmembrane</keyword>
<gene>
    <name evidence="4" type="ORF">BU26DRAFT_537728</name>
</gene>
<keyword evidence="3" id="KW-0472">Membrane</keyword>
<evidence type="ECO:0000256" key="2">
    <source>
        <dbReference type="SAM" id="MobiDB-lite"/>
    </source>
</evidence>
<protein>
    <recommendedName>
        <fullName evidence="6">Fucose-specific lectin</fullName>
    </recommendedName>
</protein>
<reference evidence="4" key="1">
    <citation type="journal article" date="2020" name="Stud. Mycol.">
        <title>101 Dothideomycetes genomes: a test case for predicting lifestyles and emergence of pathogens.</title>
        <authorList>
            <person name="Haridas S."/>
            <person name="Albert R."/>
            <person name="Binder M."/>
            <person name="Bloem J."/>
            <person name="Labutti K."/>
            <person name="Salamov A."/>
            <person name="Andreopoulos B."/>
            <person name="Baker S."/>
            <person name="Barry K."/>
            <person name="Bills G."/>
            <person name="Bluhm B."/>
            <person name="Cannon C."/>
            <person name="Castanera R."/>
            <person name="Culley D."/>
            <person name="Daum C."/>
            <person name="Ezra D."/>
            <person name="Gonzalez J."/>
            <person name="Henrissat B."/>
            <person name="Kuo A."/>
            <person name="Liang C."/>
            <person name="Lipzen A."/>
            <person name="Lutzoni F."/>
            <person name="Magnuson J."/>
            <person name="Mondo S."/>
            <person name="Nolan M."/>
            <person name="Ohm R."/>
            <person name="Pangilinan J."/>
            <person name="Park H.-J."/>
            <person name="Ramirez L."/>
            <person name="Alfaro M."/>
            <person name="Sun H."/>
            <person name="Tritt A."/>
            <person name="Yoshinaga Y."/>
            <person name="Zwiers L.-H."/>
            <person name="Turgeon B."/>
            <person name="Goodwin S."/>
            <person name="Spatafora J."/>
            <person name="Crous P."/>
            <person name="Grigoriev I."/>
        </authorList>
    </citation>
    <scope>NUCLEOTIDE SEQUENCE</scope>
    <source>
        <strain evidence="4">CBS 122368</strain>
    </source>
</reference>
<dbReference type="AlphaFoldDB" id="A0A6A6IZ44"/>
<dbReference type="GeneID" id="54584759"/>
<feature type="transmembrane region" description="Helical" evidence="3">
    <location>
        <begin position="123"/>
        <end position="148"/>
    </location>
</feature>
<organism evidence="4 5">
    <name type="scientific">Trematosphaeria pertusa</name>
    <dbReference type="NCBI Taxonomy" id="390896"/>
    <lineage>
        <taxon>Eukaryota</taxon>
        <taxon>Fungi</taxon>
        <taxon>Dikarya</taxon>
        <taxon>Ascomycota</taxon>
        <taxon>Pezizomycotina</taxon>
        <taxon>Dothideomycetes</taxon>
        <taxon>Pleosporomycetidae</taxon>
        <taxon>Pleosporales</taxon>
        <taxon>Massarineae</taxon>
        <taxon>Trematosphaeriaceae</taxon>
        <taxon>Trematosphaeria</taxon>
    </lineage>
</organism>
<feature type="region of interest" description="Disordered" evidence="2">
    <location>
        <begin position="1"/>
        <end position="57"/>
    </location>
</feature>
<dbReference type="Proteomes" id="UP000800094">
    <property type="component" value="Unassembled WGS sequence"/>
</dbReference>
<comment type="similarity">
    <text evidence="1">Belongs to the fungal fucose-specific lectin family.</text>
</comment>
<sequence length="538" mass="59277">MESTSPETKVDTTYKIAHPPEGTSPVSPPLQNDSPRDQAPEKLFPHNPEPASSKEVLHDAPEVVEPWLASQQRPNSPFSEDGTVVSGFQPLEFNEKGEPVPRRVSELPSEKGDDKRCGIPRRYLLGVIILVFVVLLALGLGLGLGLGLKKDHKSSGPGLVDPYCAANPEYCIGGALGTSYYTSNGTFNGSGIALATEFWNNEERKIMTVYFQHWSGEIRWIQLTPKGEWIGGTKSEVIASDAKNATPISAVSYSLNDTSVWHIFYVSEDNVVKQKQNSNSTNIWQDGPLTELNLTAYDAPNVGLQACWYGNYYGDSDASKFPTRDGNNNTIPFNSSTAGMHLWYPSDDSTFMQYGWYEGQEQWEEQTTWTDMNVHAGVGCYSWGPGSVTYAMMVDTQDTATIWWKDTNDNLTSTSAHPINDWKNATHYAIPDVYPSTSLGFTEYFYAQMPDGTIMGHDIQWAAENTTGVADNEFTVGSAQGPVPGLKGTHMSVTAVEDQSGGTSLYVFYQTRGDDLSMFIRDIKGGQWTQGELPIPDQ</sequence>
<dbReference type="OrthoDB" id="3923199at2759"/>
<dbReference type="RefSeq" id="XP_033690331.1">
    <property type="nucleotide sequence ID" value="XM_033831429.1"/>
</dbReference>
<accession>A0A6A6IZ44</accession>
<feature type="compositionally biased region" description="Basic and acidic residues" evidence="2">
    <location>
        <begin position="34"/>
        <end position="44"/>
    </location>
</feature>
<evidence type="ECO:0000256" key="3">
    <source>
        <dbReference type="SAM" id="Phobius"/>
    </source>
</evidence>
<name>A0A6A6IZ44_9PLEO</name>
<proteinExistence type="inferred from homology"/>